<dbReference type="Pfam" id="PF04279">
    <property type="entry name" value="IspA"/>
    <property type="match status" value="1"/>
</dbReference>
<evidence type="ECO:0000256" key="3">
    <source>
        <dbReference type="ARBA" id="ARBA00022989"/>
    </source>
</evidence>
<evidence type="ECO:0000313" key="8">
    <source>
        <dbReference type="Proteomes" id="UP001596456"/>
    </source>
</evidence>
<keyword evidence="5" id="KW-0997">Cell inner membrane</keyword>
<keyword evidence="3 5" id="KW-1133">Transmembrane helix</keyword>
<keyword evidence="2 5" id="KW-0812">Transmembrane</keyword>
<dbReference type="PANTHER" id="PTHR36917">
    <property type="entry name" value="INTRACELLULAR SEPTATION PROTEIN A-RELATED"/>
    <property type="match status" value="1"/>
</dbReference>
<dbReference type="EMBL" id="JBHTCM010000014">
    <property type="protein sequence ID" value="MFC7334249.1"/>
    <property type="molecule type" value="Genomic_DNA"/>
</dbReference>
<dbReference type="PANTHER" id="PTHR36917:SF1">
    <property type="entry name" value="INNER MEMBRANE-SPANNING PROTEIN YCIB"/>
    <property type="match status" value="1"/>
</dbReference>
<comment type="similarity">
    <text evidence="5">Belongs to the YciB family.</text>
</comment>
<dbReference type="HAMAP" id="MF_00189">
    <property type="entry name" value="YciB"/>
    <property type="match status" value="1"/>
</dbReference>
<name>A0ABW2KYX9_9PROT</name>
<feature type="transmembrane region" description="Helical" evidence="5">
    <location>
        <begin position="88"/>
        <end position="108"/>
    </location>
</feature>
<comment type="function">
    <text evidence="5">Plays a role in cell envelope biogenesis, maintenance of cell envelope integrity and membrane homeostasis.</text>
</comment>
<dbReference type="Proteomes" id="UP001596456">
    <property type="component" value="Unassembled WGS sequence"/>
</dbReference>
<sequence length="228" mass="24552">MPETIPAPPAADAPAPPASVPDSGPPAGGTAAARRPLPPLLRLLLEAGPLAVFFVVNNLQGIMAGTAVFMAATATALAVNWHLERRLPVMPVVGCFFVMLFGGLTLWLHDDLFIKIKPTVVNLLFAATLFAGLALRRNLLKLVLGTVMELTDRGWRILTVRWAWFFVLLAGLNEVVWRTLGTDDWVTFKVFGILPLTLVFSAAQIPVIMKHQVPEAAEPPAGEKGPVP</sequence>
<feature type="transmembrane region" description="Helical" evidence="5">
    <location>
        <begin position="160"/>
        <end position="180"/>
    </location>
</feature>
<feature type="transmembrane region" description="Helical" evidence="5">
    <location>
        <begin position="186"/>
        <end position="203"/>
    </location>
</feature>
<comment type="caution">
    <text evidence="7">The sequence shown here is derived from an EMBL/GenBank/DDBJ whole genome shotgun (WGS) entry which is preliminary data.</text>
</comment>
<evidence type="ECO:0000313" key="7">
    <source>
        <dbReference type="EMBL" id="MFC7334249.1"/>
    </source>
</evidence>
<feature type="region of interest" description="Disordered" evidence="6">
    <location>
        <begin position="1"/>
        <end position="31"/>
    </location>
</feature>
<keyword evidence="4 5" id="KW-0472">Membrane</keyword>
<dbReference type="RefSeq" id="WP_377359813.1">
    <property type="nucleotide sequence ID" value="NZ_JBHTCM010000014.1"/>
</dbReference>
<protein>
    <recommendedName>
        <fullName evidence="5">Inner membrane-spanning protein YciB</fullName>
    </recommendedName>
</protein>
<dbReference type="NCBIfam" id="NF001323">
    <property type="entry name" value="PRK00259.1-1"/>
    <property type="match status" value="1"/>
</dbReference>
<evidence type="ECO:0000256" key="4">
    <source>
        <dbReference type="ARBA" id="ARBA00023136"/>
    </source>
</evidence>
<evidence type="ECO:0000256" key="6">
    <source>
        <dbReference type="SAM" id="MobiDB-lite"/>
    </source>
</evidence>
<evidence type="ECO:0000256" key="2">
    <source>
        <dbReference type="ARBA" id="ARBA00022692"/>
    </source>
</evidence>
<feature type="transmembrane region" description="Helical" evidence="5">
    <location>
        <begin position="62"/>
        <end position="81"/>
    </location>
</feature>
<feature type="transmembrane region" description="Helical" evidence="5">
    <location>
        <begin position="120"/>
        <end position="139"/>
    </location>
</feature>
<proteinExistence type="inferred from homology"/>
<accession>A0ABW2KYX9</accession>
<dbReference type="InterPro" id="IPR006008">
    <property type="entry name" value="YciB"/>
</dbReference>
<gene>
    <name evidence="5" type="primary">yciB</name>
    <name evidence="7" type="ORF">ACFQPS_13865</name>
</gene>
<feature type="compositionally biased region" description="Pro residues" evidence="6">
    <location>
        <begin position="1"/>
        <end position="19"/>
    </location>
</feature>
<reference evidence="8" key="1">
    <citation type="journal article" date="2019" name="Int. J. Syst. Evol. Microbiol.">
        <title>The Global Catalogue of Microorganisms (GCM) 10K type strain sequencing project: providing services to taxonomists for standard genome sequencing and annotation.</title>
        <authorList>
            <consortium name="The Broad Institute Genomics Platform"/>
            <consortium name="The Broad Institute Genome Sequencing Center for Infectious Disease"/>
            <person name="Wu L."/>
            <person name="Ma J."/>
        </authorList>
    </citation>
    <scope>NUCLEOTIDE SEQUENCE [LARGE SCALE GENOMIC DNA]</scope>
    <source>
        <strain evidence="8">CGMCC 1.16275</strain>
    </source>
</reference>
<evidence type="ECO:0000256" key="1">
    <source>
        <dbReference type="ARBA" id="ARBA00022475"/>
    </source>
</evidence>
<evidence type="ECO:0000256" key="5">
    <source>
        <dbReference type="HAMAP-Rule" id="MF_00189"/>
    </source>
</evidence>
<keyword evidence="8" id="KW-1185">Reference proteome</keyword>
<keyword evidence="1 5" id="KW-1003">Cell membrane</keyword>
<organism evidence="7 8">
    <name type="scientific">Rhodocista pekingensis</name>
    <dbReference type="NCBI Taxonomy" id="201185"/>
    <lineage>
        <taxon>Bacteria</taxon>
        <taxon>Pseudomonadati</taxon>
        <taxon>Pseudomonadota</taxon>
        <taxon>Alphaproteobacteria</taxon>
        <taxon>Rhodospirillales</taxon>
        <taxon>Azospirillaceae</taxon>
        <taxon>Rhodocista</taxon>
    </lineage>
</organism>
<comment type="subcellular location">
    <subcellularLocation>
        <location evidence="5">Cell inner membrane</location>
        <topology evidence="5">Multi-pass membrane protein</topology>
    </subcellularLocation>
</comment>